<evidence type="ECO:0000313" key="6">
    <source>
        <dbReference type="Proteomes" id="UP000492821"/>
    </source>
</evidence>
<dbReference type="SMART" id="SM00468">
    <property type="entry name" value="PreSET"/>
    <property type="match status" value="1"/>
</dbReference>
<evidence type="ECO:0000256" key="4">
    <source>
        <dbReference type="ARBA" id="ARBA00022691"/>
    </source>
</evidence>
<proteinExistence type="predicted"/>
<dbReference type="GO" id="GO:0008270">
    <property type="term" value="F:zinc ion binding"/>
    <property type="evidence" value="ECO:0007669"/>
    <property type="project" value="InterPro"/>
</dbReference>
<evidence type="ECO:0000256" key="3">
    <source>
        <dbReference type="ARBA" id="ARBA00022603"/>
    </source>
</evidence>
<dbReference type="InterPro" id="IPR046341">
    <property type="entry name" value="SET_dom_sf"/>
</dbReference>
<dbReference type="GO" id="GO:0005694">
    <property type="term" value="C:chromosome"/>
    <property type="evidence" value="ECO:0007669"/>
    <property type="project" value="UniProtKB-SubCell"/>
</dbReference>
<dbReference type="GO" id="GO:0005634">
    <property type="term" value="C:nucleus"/>
    <property type="evidence" value="ECO:0007669"/>
    <property type="project" value="InterPro"/>
</dbReference>
<dbReference type="SMART" id="SM00317">
    <property type="entry name" value="SET"/>
    <property type="match status" value="1"/>
</dbReference>
<evidence type="ECO:0000256" key="1">
    <source>
        <dbReference type="ARBA" id="ARBA00004286"/>
    </source>
</evidence>
<reference evidence="6" key="1">
    <citation type="journal article" date="2013" name="Genetics">
        <title>The draft genome and transcriptome of Panagrellus redivivus are shaped by the harsh demands of a free-living lifestyle.</title>
        <authorList>
            <person name="Srinivasan J."/>
            <person name="Dillman A.R."/>
            <person name="Macchietto M.G."/>
            <person name="Heikkinen L."/>
            <person name="Lakso M."/>
            <person name="Fracchia K.M."/>
            <person name="Antoshechkin I."/>
            <person name="Mortazavi A."/>
            <person name="Wong G."/>
            <person name="Sternberg P.W."/>
        </authorList>
    </citation>
    <scope>NUCLEOTIDE SEQUENCE [LARGE SCALE GENOMIC DNA]</scope>
    <source>
        <strain evidence="6">MT8872</strain>
    </source>
</reference>
<dbReference type="PANTHER" id="PTHR47250:SF3">
    <property type="entry name" value="HISTONE-LYSINE N-METHYLTRANSFERASE SET-6"/>
    <property type="match status" value="1"/>
</dbReference>
<dbReference type="WBParaSite" id="Pan_g20759.t1">
    <property type="protein sequence ID" value="Pan_g20759.t1"/>
    <property type="gene ID" value="Pan_g20759"/>
</dbReference>
<dbReference type="InterPro" id="IPR007728">
    <property type="entry name" value="Pre-SET_dom"/>
</dbReference>
<dbReference type="PROSITE" id="PS50280">
    <property type="entry name" value="SET"/>
    <property type="match status" value="1"/>
</dbReference>
<evidence type="ECO:0000313" key="7">
    <source>
        <dbReference type="WBParaSite" id="Pan_g20759.t1"/>
    </source>
</evidence>
<dbReference type="SUPFAM" id="SSF82199">
    <property type="entry name" value="SET domain"/>
    <property type="match status" value="1"/>
</dbReference>
<keyword evidence="6" id="KW-1185">Reference proteome</keyword>
<keyword evidence="3" id="KW-0489">Methyltransferase</keyword>
<dbReference type="InterPro" id="IPR053105">
    <property type="entry name" value="Class_V-like_SAM-MTase"/>
</dbReference>
<name>A0A7E4VG80_PANRE</name>
<accession>A0A7E4VG80</accession>
<dbReference type="GO" id="GO:0032259">
    <property type="term" value="P:methylation"/>
    <property type="evidence" value="ECO:0007669"/>
    <property type="project" value="UniProtKB-KW"/>
</dbReference>
<keyword evidence="2" id="KW-0158">Chromosome</keyword>
<evidence type="ECO:0000259" key="5">
    <source>
        <dbReference type="PROSITE" id="PS50280"/>
    </source>
</evidence>
<dbReference type="PANTHER" id="PTHR47250">
    <property type="entry name" value="HISTONE-LYSINE N-METHYLTRANSFERASE SET-6"/>
    <property type="match status" value="1"/>
</dbReference>
<feature type="domain" description="SET" evidence="5">
    <location>
        <begin position="137"/>
        <end position="266"/>
    </location>
</feature>
<dbReference type="Gene3D" id="2.170.270.10">
    <property type="entry name" value="SET domain"/>
    <property type="match status" value="1"/>
</dbReference>
<keyword evidence="4" id="KW-0949">S-adenosyl-L-methionine</keyword>
<dbReference type="Proteomes" id="UP000492821">
    <property type="component" value="Unassembled WGS sequence"/>
</dbReference>
<protein>
    <submittedName>
        <fullName evidence="7">SET domain-containing protein</fullName>
    </submittedName>
</protein>
<keyword evidence="3" id="KW-0808">Transferase</keyword>
<dbReference type="GO" id="GO:0042054">
    <property type="term" value="F:histone methyltransferase activity"/>
    <property type="evidence" value="ECO:0007669"/>
    <property type="project" value="InterPro"/>
</dbReference>
<reference evidence="7" key="2">
    <citation type="submission" date="2020-10" db="UniProtKB">
        <authorList>
            <consortium name="WormBaseParasite"/>
        </authorList>
    </citation>
    <scope>IDENTIFICATION</scope>
</reference>
<evidence type="ECO:0000256" key="2">
    <source>
        <dbReference type="ARBA" id="ARBA00022454"/>
    </source>
</evidence>
<sequence>MPAPVSFRSRYKPDKVVVEDLSIGAEPIPIRVINNYSDEKPNIFNYATSNRFTNDASKMVAPVGDMKACSCHPRSGCLPGECECEDASSLIFDPESRIVGQPIGTSTYNDHHYVECGSHCRCRGKCNRYMSHDYLMKKVEIHYKPNMGFGVIAKQHIAAGMPIINYVGTVVTKEYHDEYRNQLASQTDYIFDNLNEEHSGIAVLTDAAHHGNISRFINHSCDPNTQIVKVYPYIYAHGSEKISLPKIVITASQNIRPGDELFVSYGSSYFHTRNIPCLCYTFCCFVPPFDFEEKAQTEKEAVEERAVRRKAVRENWHNTGDIPSIDPPVFDID</sequence>
<dbReference type="Pfam" id="PF00856">
    <property type="entry name" value="SET"/>
    <property type="match status" value="1"/>
</dbReference>
<dbReference type="InterPro" id="IPR001214">
    <property type="entry name" value="SET_dom"/>
</dbReference>
<organism evidence="6 7">
    <name type="scientific">Panagrellus redivivus</name>
    <name type="common">Microworm</name>
    <dbReference type="NCBI Taxonomy" id="6233"/>
    <lineage>
        <taxon>Eukaryota</taxon>
        <taxon>Metazoa</taxon>
        <taxon>Ecdysozoa</taxon>
        <taxon>Nematoda</taxon>
        <taxon>Chromadorea</taxon>
        <taxon>Rhabditida</taxon>
        <taxon>Tylenchina</taxon>
        <taxon>Panagrolaimomorpha</taxon>
        <taxon>Panagrolaimoidea</taxon>
        <taxon>Panagrolaimidae</taxon>
        <taxon>Panagrellus</taxon>
    </lineage>
</organism>
<dbReference type="AlphaFoldDB" id="A0A7E4VG80"/>
<comment type="subcellular location">
    <subcellularLocation>
        <location evidence="1">Chromosome</location>
    </subcellularLocation>
</comment>